<dbReference type="InterPro" id="IPR017938">
    <property type="entry name" value="Riboflavin_synthase-like_b-brl"/>
</dbReference>
<evidence type="ECO:0000259" key="9">
    <source>
        <dbReference type="PROSITE" id="PS51085"/>
    </source>
</evidence>
<dbReference type="PROSITE" id="PS51384">
    <property type="entry name" value="FAD_FR"/>
    <property type="match status" value="1"/>
</dbReference>
<dbReference type="Pfam" id="PF00487">
    <property type="entry name" value="FA_desaturase"/>
    <property type="match status" value="1"/>
</dbReference>
<sequence>MVTGMTVTLAAAGAVAARSGLADELQALYVRAKADVGETDLAHIRNVTAYGEAIDARRLELLRDGGPRAIRRAAALEMLYRLMQFSELGHNIIHGSYDHLPGNGEYHSDRYHWDFNVDVDHWKVMHHVGHHPNTNIVGKDHDLGYSIMRGSAGQDWFGHHVAQTAIISALAAMSPQAAPFFLANVARQVENRRFFSSWTLRSPARIAARDARRRYVAEPLSARSRALQALLANYAGGVAGYMSVLFLVFIEHHAGELELFADPGPDETADQYYERQIRATRNFLPSPELDASLERLLHEEVPFENRPGFHIFYGGLDTHVEHHLFPDLPPSMQRKIAPEVRAIAERHGLPYNETPLLDTVPLIAKTLTRLSAPAGDQEEGHPVRLLSRPRELARRLGYGLAYKVLPDSPYLGKPRFFDVPVRVLSATPVADGQAMSVRLARPRGWDDVTWDAGAFVSVRVDVDGEELVRQYSLTSDSSAADTMDICIKRVADGRVSNRLNDQLRAGRWVTLVGPPASSGDFDVPAPLDKSLFIAGGVGITPIISLLRRLARATPAPDAVLLYFNRDDRSIIYEAELQELARRAGVRLHLFTDAPSARPDVTTAQLSAELVEYYVEDVAEREAYVCAPPVLIDLARGWLSGLGLPDDRFHAESFSPPELDRPADDGRRYTVSFRRSARSVEIDGATTLLEAAAQAGIAVPTGCERGLCRACVTPKLAGTVNLETDAAPQERITVCTAMACSDVELDL</sequence>
<dbReference type="SUPFAM" id="SSF52343">
    <property type="entry name" value="Ferredoxin reductase-like, C-terminal NADP-linked domain"/>
    <property type="match status" value="1"/>
</dbReference>
<keyword evidence="12" id="KW-1185">Reference proteome</keyword>
<evidence type="ECO:0000256" key="7">
    <source>
        <dbReference type="ARBA" id="ARBA00023004"/>
    </source>
</evidence>
<accession>A0ABP7PHE7</accession>
<proteinExistence type="predicted"/>
<keyword evidence="2" id="KW-0285">Flavoprotein</keyword>
<dbReference type="CDD" id="cd00207">
    <property type="entry name" value="fer2"/>
    <property type="match status" value="1"/>
</dbReference>
<dbReference type="Gene3D" id="2.40.30.10">
    <property type="entry name" value="Translation factors"/>
    <property type="match status" value="1"/>
</dbReference>
<feature type="domain" description="FAD-binding FR-type" evidence="10">
    <location>
        <begin position="416"/>
        <end position="524"/>
    </location>
</feature>
<dbReference type="PRINTS" id="PR00410">
    <property type="entry name" value="PHEHYDRXLASE"/>
</dbReference>
<dbReference type="InterPro" id="IPR008333">
    <property type="entry name" value="Cbr1-like_FAD-bd_dom"/>
</dbReference>
<dbReference type="InterPro" id="IPR036010">
    <property type="entry name" value="2Fe-2S_ferredoxin-like_sf"/>
</dbReference>
<dbReference type="InterPro" id="IPR012675">
    <property type="entry name" value="Beta-grasp_dom_sf"/>
</dbReference>
<feature type="domain" description="2Fe-2S ferredoxin-type" evidence="9">
    <location>
        <begin position="668"/>
        <end position="746"/>
    </location>
</feature>
<evidence type="ECO:0000259" key="10">
    <source>
        <dbReference type="PROSITE" id="PS51384"/>
    </source>
</evidence>
<evidence type="ECO:0000256" key="8">
    <source>
        <dbReference type="ARBA" id="ARBA00023014"/>
    </source>
</evidence>
<keyword evidence="8" id="KW-0411">Iron-sulfur</keyword>
<keyword evidence="3" id="KW-0001">2Fe-2S</keyword>
<keyword evidence="5" id="KW-0274">FAD</keyword>
<evidence type="ECO:0000256" key="5">
    <source>
        <dbReference type="ARBA" id="ARBA00022827"/>
    </source>
</evidence>
<evidence type="ECO:0008006" key="13">
    <source>
        <dbReference type="Google" id="ProtNLM"/>
    </source>
</evidence>
<comment type="cofactor">
    <cofactor evidence="1">
        <name>FAD</name>
        <dbReference type="ChEBI" id="CHEBI:57692"/>
    </cofactor>
</comment>
<evidence type="ECO:0000256" key="3">
    <source>
        <dbReference type="ARBA" id="ARBA00022714"/>
    </source>
</evidence>
<reference evidence="12" key="1">
    <citation type="journal article" date="2019" name="Int. J. Syst. Evol. Microbiol.">
        <title>The Global Catalogue of Microorganisms (GCM) 10K type strain sequencing project: providing services to taxonomists for standard genome sequencing and annotation.</title>
        <authorList>
            <consortium name="The Broad Institute Genomics Platform"/>
            <consortium name="The Broad Institute Genome Sequencing Center for Infectious Disease"/>
            <person name="Wu L."/>
            <person name="Ma J."/>
        </authorList>
    </citation>
    <scope>NUCLEOTIDE SEQUENCE [LARGE SCALE GENOMIC DNA]</scope>
    <source>
        <strain evidence="12">JCM 16923</strain>
    </source>
</reference>
<keyword evidence="4" id="KW-0479">Metal-binding</keyword>
<organism evidence="11 12">
    <name type="scientific">Gordonia caeni</name>
    <dbReference type="NCBI Taxonomy" id="1007097"/>
    <lineage>
        <taxon>Bacteria</taxon>
        <taxon>Bacillati</taxon>
        <taxon>Actinomycetota</taxon>
        <taxon>Actinomycetes</taxon>
        <taxon>Mycobacteriales</taxon>
        <taxon>Gordoniaceae</taxon>
        <taxon>Gordonia</taxon>
    </lineage>
</organism>
<gene>
    <name evidence="11" type="ORF">GCM10022231_28130</name>
</gene>
<evidence type="ECO:0000256" key="1">
    <source>
        <dbReference type="ARBA" id="ARBA00001974"/>
    </source>
</evidence>
<dbReference type="InterPro" id="IPR017927">
    <property type="entry name" value="FAD-bd_FR_type"/>
</dbReference>
<dbReference type="InterPro" id="IPR005804">
    <property type="entry name" value="FA_desaturase_dom"/>
</dbReference>
<evidence type="ECO:0000256" key="4">
    <source>
        <dbReference type="ARBA" id="ARBA00022723"/>
    </source>
</evidence>
<dbReference type="PANTHER" id="PTHR47354:SF6">
    <property type="entry name" value="NADH OXIDOREDUCTASE HCR"/>
    <property type="match status" value="1"/>
</dbReference>
<keyword evidence="7" id="KW-0408">Iron</keyword>
<dbReference type="Gene3D" id="3.10.20.30">
    <property type="match status" value="1"/>
</dbReference>
<dbReference type="SUPFAM" id="SSF54292">
    <property type="entry name" value="2Fe-2S ferredoxin-like"/>
    <property type="match status" value="1"/>
</dbReference>
<comment type="caution">
    <text evidence="11">The sequence shown here is derived from an EMBL/GenBank/DDBJ whole genome shotgun (WGS) entry which is preliminary data.</text>
</comment>
<protein>
    <recommendedName>
        <fullName evidence="13">2Fe-2S iron-sulfur cluster binding domain-containing protein</fullName>
    </recommendedName>
</protein>
<evidence type="ECO:0000256" key="6">
    <source>
        <dbReference type="ARBA" id="ARBA00023002"/>
    </source>
</evidence>
<dbReference type="Proteomes" id="UP001418444">
    <property type="component" value="Unassembled WGS sequence"/>
</dbReference>
<dbReference type="InterPro" id="IPR001433">
    <property type="entry name" value="OxRdtase_FAD/NAD-bd"/>
</dbReference>
<dbReference type="InterPro" id="IPR039261">
    <property type="entry name" value="FNR_nucleotide-bd"/>
</dbReference>
<dbReference type="SUPFAM" id="SSF63380">
    <property type="entry name" value="Riboflavin synthase domain-like"/>
    <property type="match status" value="1"/>
</dbReference>
<evidence type="ECO:0000256" key="2">
    <source>
        <dbReference type="ARBA" id="ARBA00022630"/>
    </source>
</evidence>
<dbReference type="EMBL" id="BAAAZW010000008">
    <property type="protein sequence ID" value="GAA3965720.1"/>
    <property type="molecule type" value="Genomic_DNA"/>
</dbReference>
<keyword evidence="6" id="KW-0560">Oxidoreductase</keyword>
<dbReference type="InterPro" id="IPR001041">
    <property type="entry name" value="2Fe-2S_ferredoxin-type"/>
</dbReference>
<dbReference type="PROSITE" id="PS51085">
    <property type="entry name" value="2FE2S_FER_2"/>
    <property type="match status" value="1"/>
</dbReference>
<dbReference type="PANTHER" id="PTHR47354">
    <property type="entry name" value="NADH OXIDOREDUCTASE HCR"/>
    <property type="match status" value="1"/>
</dbReference>
<dbReference type="InterPro" id="IPR050415">
    <property type="entry name" value="MRET"/>
</dbReference>
<dbReference type="Pfam" id="PF00175">
    <property type="entry name" value="NAD_binding_1"/>
    <property type="match status" value="1"/>
</dbReference>
<dbReference type="Pfam" id="PF00970">
    <property type="entry name" value="FAD_binding_6"/>
    <property type="match status" value="1"/>
</dbReference>
<name>A0ABP7PHE7_9ACTN</name>
<dbReference type="Pfam" id="PF00111">
    <property type="entry name" value="Fer2"/>
    <property type="match status" value="1"/>
</dbReference>
<evidence type="ECO:0000313" key="12">
    <source>
        <dbReference type="Proteomes" id="UP001418444"/>
    </source>
</evidence>
<evidence type="ECO:0000313" key="11">
    <source>
        <dbReference type="EMBL" id="GAA3965720.1"/>
    </source>
</evidence>
<dbReference type="Gene3D" id="3.40.50.80">
    <property type="entry name" value="Nucleotide-binding domain of ferredoxin-NADP reductase (FNR) module"/>
    <property type="match status" value="1"/>
</dbReference>